<accession>A0ACD5GZU2</accession>
<keyword evidence="2" id="KW-1185">Reference proteome</keyword>
<gene>
    <name evidence="1" type="ORF">BH720_013745</name>
</gene>
<protein>
    <submittedName>
        <fullName evidence="1">Uncharacterized protein</fullName>
    </submittedName>
</protein>
<dbReference type="Proteomes" id="UP000095472">
    <property type="component" value="Chromosome"/>
</dbReference>
<name>A0ACD5GZU2_9CYAN</name>
<sequence length="109" mass="12076">MGRWGDGNWELGVGERRDRKTCELSTQHSFPHSEHRYLVCKPRNSVLCTLLPTQHSALSTQHSPSPLGTRNSELCTLLPPISPPPHPPTLFLTRNSELGTLHSSSPLST</sequence>
<evidence type="ECO:0000313" key="2">
    <source>
        <dbReference type="Proteomes" id="UP000095472"/>
    </source>
</evidence>
<reference evidence="1 2" key="1">
    <citation type="journal article" date="2016" name="Genome Announc.">
        <title>Draft Genome Sequence of the Thermotolerant Cyanobacterium Desertifilum sp. IPPAS B-1220.</title>
        <authorList>
            <person name="Mironov K.S."/>
            <person name="Sinetova M.A."/>
            <person name="Bolatkhan K."/>
            <person name="Zayadan B.K."/>
            <person name="Ustinova V.V."/>
            <person name="Kupriyanova E.V."/>
            <person name="Skrypnik A.N."/>
            <person name="Gogoleva N.E."/>
            <person name="Gogolev Y.V."/>
            <person name="Los D.A."/>
        </authorList>
    </citation>
    <scope>NUCLEOTIDE SEQUENCE [LARGE SCALE GENOMIC DNA]</scope>
    <source>
        <strain evidence="1 2">IPPAS B-1220</strain>
    </source>
</reference>
<dbReference type="EMBL" id="CP182909">
    <property type="protein sequence ID" value="XPM66317.1"/>
    <property type="molecule type" value="Genomic_DNA"/>
</dbReference>
<evidence type="ECO:0000313" key="1">
    <source>
        <dbReference type="EMBL" id="XPM66317.1"/>
    </source>
</evidence>
<proteinExistence type="predicted"/>
<organism evidence="1 2">
    <name type="scientific">Desertifilum tharense IPPAS B-1220</name>
    <dbReference type="NCBI Taxonomy" id="1781255"/>
    <lineage>
        <taxon>Bacteria</taxon>
        <taxon>Bacillati</taxon>
        <taxon>Cyanobacteriota</taxon>
        <taxon>Cyanophyceae</taxon>
        <taxon>Desertifilales</taxon>
        <taxon>Desertifilaceae</taxon>
        <taxon>Desertifilum</taxon>
    </lineage>
</organism>